<dbReference type="InterPro" id="IPR036770">
    <property type="entry name" value="Ankyrin_rpt-contain_sf"/>
</dbReference>
<feature type="repeat" description="TPR" evidence="4">
    <location>
        <begin position="347"/>
        <end position="380"/>
    </location>
</feature>
<keyword evidence="1" id="KW-0677">Repeat</keyword>
<dbReference type="Gene3D" id="1.25.40.20">
    <property type="entry name" value="Ankyrin repeat-containing domain"/>
    <property type="match status" value="2"/>
</dbReference>
<dbReference type="PANTHER" id="PTHR46224:SF67">
    <property type="entry name" value="HSP70-HSP90 ORGANIZING PROTEIN 3-LIKE"/>
    <property type="match status" value="1"/>
</dbReference>
<dbReference type="InterPro" id="IPR019734">
    <property type="entry name" value="TPR_rpt"/>
</dbReference>
<gene>
    <name evidence="5" type="ORF">Cgig2_028736</name>
</gene>
<dbReference type="PRINTS" id="PR01415">
    <property type="entry name" value="ANKYRIN"/>
</dbReference>
<dbReference type="AlphaFoldDB" id="A0A9Q1GJZ0"/>
<evidence type="ECO:0000313" key="6">
    <source>
        <dbReference type="Proteomes" id="UP001153076"/>
    </source>
</evidence>
<name>A0A9Q1GJZ0_9CARY</name>
<keyword evidence="3" id="KW-0040">ANK repeat</keyword>
<reference evidence="5" key="1">
    <citation type="submission" date="2022-04" db="EMBL/GenBank/DDBJ databases">
        <title>Carnegiea gigantea Genome sequencing and assembly v2.</title>
        <authorList>
            <person name="Copetti D."/>
            <person name="Sanderson M.J."/>
            <person name="Burquez A."/>
            <person name="Wojciechowski M.F."/>
        </authorList>
    </citation>
    <scope>NUCLEOTIDE SEQUENCE</scope>
    <source>
        <strain evidence="5">SGP5-SGP5p</strain>
        <tissue evidence="5">Aerial part</tissue>
    </source>
</reference>
<dbReference type="SUPFAM" id="SSF48452">
    <property type="entry name" value="TPR-like"/>
    <property type="match status" value="1"/>
</dbReference>
<organism evidence="5 6">
    <name type="scientific">Carnegiea gigantea</name>
    <dbReference type="NCBI Taxonomy" id="171969"/>
    <lineage>
        <taxon>Eukaryota</taxon>
        <taxon>Viridiplantae</taxon>
        <taxon>Streptophyta</taxon>
        <taxon>Embryophyta</taxon>
        <taxon>Tracheophyta</taxon>
        <taxon>Spermatophyta</taxon>
        <taxon>Magnoliopsida</taxon>
        <taxon>eudicotyledons</taxon>
        <taxon>Gunneridae</taxon>
        <taxon>Pentapetalae</taxon>
        <taxon>Caryophyllales</taxon>
        <taxon>Cactineae</taxon>
        <taxon>Cactaceae</taxon>
        <taxon>Cactoideae</taxon>
        <taxon>Echinocereeae</taxon>
        <taxon>Carnegiea</taxon>
    </lineage>
</organism>
<keyword evidence="2 4" id="KW-0802">TPR repeat</keyword>
<dbReference type="SMART" id="SM00028">
    <property type="entry name" value="TPR"/>
    <property type="match status" value="2"/>
</dbReference>
<proteinExistence type="predicted"/>
<evidence type="ECO:0000256" key="4">
    <source>
        <dbReference type="PROSITE-ProRule" id="PRU00339"/>
    </source>
</evidence>
<dbReference type="SMART" id="SM00248">
    <property type="entry name" value="ANK"/>
    <property type="match status" value="6"/>
</dbReference>
<feature type="repeat" description="ANK" evidence="3">
    <location>
        <begin position="42"/>
        <end position="64"/>
    </location>
</feature>
<dbReference type="Proteomes" id="UP001153076">
    <property type="component" value="Unassembled WGS sequence"/>
</dbReference>
<keyword evidence="6" id="KW-1185">Reference proteome</keyword>
<evidence type="ECO:0000256" key="2">
    <source>
        <dbReference type="ARBA" id="ARBA00022803"/>
    </source>
</evidence>
<dbReference type="InterPro" id="IPR011990">
    <property type="entry name" value="TPR-like_helical_dom_sf"/>
</dbReference>
<evidence type="ECO:0000313" key="5">
    <source>
        <dbReference type="EMBL" id="KAJ8421378.1"/>
    </source>
</evidence>
<dbReference type="PROSITE" id="PS50088">
    <property type="entry name" value="ANK_REPEAT"/>
    <property type="match status" value="4"/>
</dbReference>
<dbReference type="EMBL" id="JAKOGI010002755">
    <property type="protein sequence ID" value="KAJ8421378.1"/>
    <property type="molecule type" value="Genomic_DNA"/>
</dbReference>
<dbReference type="Pfam" id="PF12796">
    <property type="entry name" value="Ank_2"/>
    <property type="match status" value="2"/>
</dbReference>
<evidence type="ECO:0000256" key="3">
    <source>
        <dbReference type="PROSITE-ProRule" id="PRU00023"/>
    </source>
</evidence>
<dbReference type="Gene3D" id="1.25.40.10">
    <property type="entry name" value="Tetratricopeptide repeat domain"/>
    <property type="match status" value="1"/>
</dbReference>
<feature type="repeat" description="ANK" evidence="3">
    <location>
        <begin position="177"/>
        <end position="209"/>
    </location>
</feature>
<dbReference type="PROSITE" id="PS50297">
    <property type="entry name" value="ANK_REP_REGION"/>
    <property type="match status" value="4"/>
</dbReference>
<dbReference type="Pfam" id="PF07719">
    <property type="entry name" value="TPR_2"/>
    <property type="match status" value="1"/>
</dbReference>
<dbReference type="InterPro" id="IPR013105">
    <property type="entry name" value="TPR_2"/>
</dbReference>
<feature type="repeat" description="ANK" evidence="3">
    <location>
        <begin position="109"/>
        <end position="141"/>
    </location>
</feature>
<dbReference type="InterPro" id="IPR051616">
    <property type="entry name" value="Cul2-RING_E3_ligase_SR"/>
</dbReference>
<sequence length="388" mass="42648">MFCDILNAAYNGNLNVLKELVAEFGHGREEQAKGLMGVKDPKGRTALHCAAGRGKTHVCKYLVEQLKIDVNVKDDEGYTPLHTSVLDGQYLTSVYVLDHGAQPNAADERGLTPLHCAAEIGRQEQLHLLISKGAEVDAQSLRGTPLQCAAADGMKNAVKMLLDNHANAGADPNMGSHGITPLVVAVCEGQTEIIKCLLKAGADPNVTNIYDFTPLEMAAMRGRRADVRYLLQATTPIPGVPDWSVDGILDYVKSAEAENQACSQAPLCSDNPELNGSFMRRKQREQKLWQETIISRQFTGIQRQASTAKPKDAAVYSNRSLCWARMNDGNNALKEAMICIMLRPDWPKACYRVGVAWRLLQNYEKAVAAFDRGLMLDPENKDLQDAKR</sequence>
<dbReference type="SUPFAM" id="SSF48403">
    <property type="entry name" value="Ankyrin repeat"/>
    <property type="match status" value="1"/>
</dbReference>
<dbReference type="PROSITE" id="PS50005">
    <property type="entry name" value="TPR"/>
    <property type="match status" value="1"/>
</dbReference>
<dbReference type="OrthoDB" id="20872at2759"/>
<feature type="repeat" description="ANK" evidence="3">
    <location>
        <begin position="76"/>
        <end position="108"/>
    </location>
</feature>
<dbReference type="InterPro" id="IPR002110">
    <property type="entry name" value="Ankyrin_rpt"/>
</dbReference>
<dbReference type="PANTHER" id="PTHR46224">
    <property type="entry name" value="ANKYRIN REPEAT FAMILY PROTEIN"/>
    <property type="match status" value="1"/>
</dbReference>
<protein>
    <submittedName>
        <fullName evidence="5">Uncharacterized protein</fullName>
    </submittedName>
</protein>
<dbReference type="Pfam" id="PF00023">
    <property type="entry name" value="Ank"/>
    <property type="match status" value="1"/>
</dbReference>
<comment type="caution">
    <text evidence="5">The sequence shown here is derived from an EMBL/GenBank/DDBJ whole genome shotgun (WGS) entry which is preliminary data.</text>
</comment>
<evidence type="ECO:0000256" key="1">
    <source>
        <dbReference type="ARBA" id="ARBA00022737"/>
    </source>
</evidence>
<accession>A0A9Q1GJZ0</accession>